<reference evidence="2" key="2">
    <citation type="journal article" date="2018" name="Nat. Commun.">
        <title>Extreme sensitivity to ultraviolet light in the fungal pathogen causing white-nose syndrome of bats.</title>
        <authorList>
            <person name="Palmer J.M."/>
            <person name="Drees K.P."/>
            <person name="Foster J.T."/>
            <person name="Lindner D.L."/>
        </authorList>
    </citation>
    <scope>NUCLEOTIDE SEQUENCE [LARGE SCALE GENOMIC DNA]</scope>
    <source>
        <strain evidence="2">UAMH 10579</strain>
    </source>
</reference>
<dbReference type="OrthoDB" id="5386278at2759"/>
<dbReference type="STRING" id="342668.A0A1B8GD17"/>
<dbReference type="EMBL" id="KV460250">
    <property type="protein sequence ID" value="OBT93710.1"/>
    <property type="molecule type" value="Genomic_DNA"/>
</dbReference>
<dbReference type="AlphaFoldDB" id="A0A1B8GD17"/>
<dbReference type="GeneID" id="28841475"/>
<name>A0A1B8GD17_9PEZI</name>
<accession>A0A1B8GD17</accession>
<evidence type="ECO:0000313" key="1">
    <source>
        <dbReference type="EMBL" id="OBT93710.1"/>
    </source>
</evidence>
<gene>
    <name evidence="1" type="ORF">VE01_08089</name>
</gene>
<evidence type="ECO:0000313" key="2">
    <source>
        <dbReference type="Proteomes" id="UP000091956"/>
    </source>
</evidence>
<proteinExistence type="predicted"/>
<organism evidence="1 2">
    <name type="scientific">Pseudogymnoascus verrucosus</name>
    <dbReference type="NCBI Taxonomy" id="342668"/>
    <lineage>
        <taxon>Eukaryota</taxon>
        <taxon>Fungi</taxon>
        <taxon>Dikarya</taxon>
        <taxon>Ascomycota</taxon>
        <taxon>Pezizomycotina</taxon>
        <taxon>Leotiomycetes</taxon>
        <taxon>Thelebolales</taxon>
        <taxon>Thelebolaceae</taxon>
        <taxon>Pseudogymnoascus</taxon>
    </lineage>
</organism>
<sequence length="99" mass="11245">MFCSASDEGLNRAKTTYPGNFKECFRIGAAWNDGVRFSWVHPLGAEFLLPGNQIPFHSPDKDSYVQNGQIVRLDGTYDLRDKEKMANAFWASASRWLNL</sequence>
<dbReference type="RefSeq" id="XP_018127443.1">
    <property type="nucleotide sequence ID" value="XM_018277517.2"/>
</dbReference>
<dbReference type="Proteomes" id="UP000091956">
    <property type="component" value="Unassembled WGS sequence"/>
</dbReference>
<reference evidence="1 2" key="1">
    <citation type="submission" date="2016-03" db="EMBL/GenBank/DDBJ databases">
        <title>Comparative genomics of Pseudogymnoascus destructans, the fungus causing white-nose syndrome of bats.</title>
        <authorList>
            <person name="Palmer J.M."/>
            <person name="Drees K.P."/>
            <person name="Foster J.T."/>
            <person name="Lindner D.L."/>
        </authorList>
    </citation>
    <scope>NUCLEOTIDE SEQUENCE [LARGE SCALE GENOMIC DNA]</scope>
    <source>
        <strain evidence="1 2">UAMH 10579</strain>
    </source>
</reference>
<protein>
    <submittedName>
        <fullName evidence="1">Uncharacterized protein</fullName>
    </submittedName>
</protein>
<keyword evidence="2" id="KW-1185">Reference proteome</keyword>